<evidence type="ECO:0000256" key="4">
    <source>
        <dbReference type="ARBA" id="ARBA00022491"/>
    </source>
</evidence>
<evidence type="ECO:0000256" key="2">
    <source>
        <dbReference type="ARBA" id="ARBA00007027"/>
    </source>
</evidence>
<keyword evidence="5" id="KW-0805">Transcription regulation</keyword>
<dbReference type="GO" id="GO:0043565">
    <property type="term" value="F:sequence-specific DNA binding"/>
    <property type="evidence" value="ECO:0007669"/>
    <property type="project" value="InterPro"/>
</dbReference>
<dbReference type="PANTHER" id="PTHR38025">
    <property type="entry name" value="TRP OPERON REPRESSOR"/>
    <property type="match status" value="1"/>
</dbReference>
<dbReference type="GO" id="GO:0005737">
    <property type="term" value="C:cytoplasm"/>
    <property type="evidence" value="ECO:0007669"/>
    <property type="project" value="UniProtKB-SubCell"/>
</dbReference>
<dbReference type="AlphaFoldDB" id="A0A7V5H2Z7"/>
<gene>
    <name evidence="8" type="ORF">ENL21_03845</name>
</gene>
<dbReference type="Proteomes" id="UP000886111">
    <property type="component" value="Unassembled WGS sequence"/>
</dbReference>
<reference evidence="8" key="1">
    <citation type="journal article" date="2020" name="mSystems">
        <title>Genome- and Community-Level Interaction Insights into Carbon Utilization and Element Cycling Functions of Hydrothermarchaeota in Hydrothermal Sediment.</title>
        <authorList>
            <person name="Zhou Z."/>
            <person name="Liu Y."/>
            <person name="Xu W."/>
            <person name="Pan J."/>
            <person name="Luo Z.H."/>
            <person name="Li M."/>
        </authorList>
    </citation>
    <scope>NUCLEOTIDE SEQUENCE [LARGE SCALE GENOMIC DNA]</scope>
    <source>
        <strain evidence="8">HyVt-76</strain>
    </source>
</reference>
<sequence length="89" mass="10432">MDKNLLEICQYLAKTDDEKTIFKFLESLLTPKELQTLSSRWQIVKLLDQGVPQRKIAKDLHLSLCKITRCSKELKKRNSILKKAVNQFQ</sequence>
<proteinExistence type="inferred from homology"/>
<comment type="subcellular location">
    <subcellularLocation>
        <location evidence="1">Cytoplasm</location>
    </subcellularLocation>
</comment>
<evidence type="ECO:0000256" key="1">
    <source>
        <dbReference type="ARBA" id="ARBA00004496"/>
    </source>
</evidence>
<dbReference type="InterPro" id="IPR000831">
    <property type="entry name" value="Trp_repress"/>
</dbReference>
<organism evidence="8">
    <name type="scientific">Caldithrix abyssi</name>
    <dbReference type="NCBI Taxonomy" id="187145"/>
    <lineage>
        <taxon>Bacteria</taxon>
        <taxon>Pseudomonadati</taxon>
        <taxon>Calditrichota</taxon>
        <taxon>Calditrichia</taxon>
        <taxon>Calditrichales</taxon>
        <taxon>Calditrichaceae</taxon>
        <taxon>Caldithrix</taxon>
    </lineage>
</organism>
<evidence type="ECO:0000313" key="8">
    <source>
        <dbReference type="EMBL" id="HHE54889.1"/>
    </source>
</evidence>
<keyword evidence="4" id="KW-0678">Repressor</keyword>
<accession>A0A7V5H2Z7</accession>
<keyword evidence="7" id="KW-0804">Transcription</keyword>
<keyword evidence="3" id="KW-0963">Cytoplasm</keyword>
<evidence type="ECO:0000256" key="7">
    <source>
        <dbReference type="ARBA" id="ARBA00023163"/>
    </source>
</evidence>
<dbReference type="InterPro" id="IPR013335">
    <property type="entry name" value="Trp_repress_bac"/>
</dbReference>
<dbReference type="EMBL" id="DRTD01000282">
    <property type="protein sequence ID" value="HHE54889.1"/>
    <property type="molecule type" value="Genomic_DNA"/>
</dbReference>
<keyword evidence="6" id="KW-0238">DNA-binding</keyword>
<dbReference type="PANTHER" id="PTHR38025:SF1">
    <property type="entry name" value="TRP OPERON REPRESSOR"/>
    <property type="match status" value="1"/>
</dbReference>
<name>A0A7V5H2Z7_CALAY</name>
<dbReference type="SUPFAM" id="SSF48295">
    <property type="entry name" value="TrpR-like"/>
    <property type="match status" value="1"/>
</dbReference>
<dbReference type="Pfam" id="PF01371">
    <property type="entry name" value="Trp_repressor"/>
    <property type="match status" value="1"/>
</dbReference>
<evidence type="ECO:0000256" key="6">
    <source>
        <dbReference type="ARBA" id="ARBA00023125"/>
    </source>
</evidence>
<evidence type="ECO:0000256" key="3">
    <source>
        <dbReference type="ARBA" id="ARBA00022490"/>
    </source>
</evidence>
<comment type="caution">
    <text evidence="8">The sequence shown here is derived from an EMBL/GenBank/DDBJ whole genome shotgun (WGS) entry which is preliminary data.</text>
</comment>
<protein>
    <submittedName>
        <fullName evidence="8">Transcriptional regulator</fullName>
    </submittedName>
</protein>
<dbReference type="GO" id="GO:0003700">
    <property type="term" value="F:DNA-binding transcription factor activity"/>
    <property type="evidence" value="ECO:0007669"/>
    <property type="project" value="InterPro"/>
</dbReference>
<dbReference type="InterPro" id="IPR010921">
    <property type="entry name" value="Trp_repressor/repl_initiator"/>
</dbReference>
<evidence type="ECO:0000256" key="5">
    <source>
        <dbReference type="ARBA" id="ARBA00023015"/>
    </source>
</evidence>
<dbReference type="Gene3D" id="1.10.1270.10">
    <property type="entry name" value="TrpR-like"/>
    <property type="match status" value="1"/>
</dbReference>
<dbReference type="InterPro" id="IPR038116">
    <property type="entry name" value="TrpR-like_sf"/>
</dbReference>
<comment type="similarity">
    <text evidence="2">Belongs to the TrpR family.</text>
</comment>